<dbReference type="GO" id="GO:2000031">
    <property type="term" value="P:regulation of salicylic acid mediated signaling pathway"/>
    <property type="evidence" value="ECO:0007669"/>
    <property type="project" value="InterPro"/>
</dbReference>
<name>A0A6A3D2J6_HIBSY</name>
<dbReference type="EMBL" id="VEPZ02000074">
    <property type="protein sequence ID" value="KAE8734048.1"/>
    <property type="molecule type" value="Genomic_DNA"/>
</dbReference>
<feature type="region of interest" description="Disordered" evidence="1">
    <location>
        <begin position="373"/>
        <end position="392"/>
    </location>
</feature>
<feature type="domain" description="MACPF" evidence="2">
    <location>
        <begin position="1"/>
        <end position="189"/>
    </location>
</feature>
<evidence type="ECO:0000313" key="3">
    <source>
        <dbReference type="EMBL" id="KAE8734048.1"/>
    </source>
</evidence>
<dbReference type="GO" id="GO:0009626">
    <property type="term" value="P:plant-type hypersensitive response"/>
    <property type="evidence" value="ECO:0007669"/>
    <property type="project" value="TreeGrafter"/>
</dbReference>
<evidence type="ECO:0000256" key="1">
    <source>
        <dbReference type="SAM" id="MobiDB-lite"/>
    </source>
</evidence>
<evidence type="ECO:0000313" key="4">
    <source>
        <dbReference type="Proteomes" id="UP000436088"/>
    </source>
</evidence>
<gene>
    <name evidence="3" type="ORF">F3Y22_tig00000778pilonHSYRG00045</name>
</gene>
<dbReference type="SMART" id="SM00457">
    <property type="entry name" value="MACPF"/>
    <property type="match status" value="1"/>
</dbReference>
<dbReference type="InterPro" id="IPR044663">
    <property type="entry name" value="CAD1/NSL1-like"/>
</dbReference>
<dbReference type="Proteomes" id="UP000436088">
    <property type="component" value="Unassembled WGS sequence"/>
</dbReference>
<dbReference type="PROSITE" id="PS51412">
    <property type="entry name" value="MACPF_2"/>
    <property type="match status" value="1"/>
</dbReference>
<reference evidence="3" key="1">
    <citation type="submission" date="2019-09" db="EMBL/GenBank/DDBJ databases">
        <title>Draft genome information of white flower Hibiscus syriacus.</title>
        <authorList>
            <person name="Kim Y.-M."/>
        </authorList>
    </citation>
    <scope>NUCLEOTIDE SEQUENCE [LARGE SCALE GENOMIC DNA]</scope>
    <source>
        <strain evidence="3">YM2019G1</strain>
    </source>
</reference>
<dbReference type="InterPro" id="IPR020864">
    <property type="entry name" value="MACPF"/>
</dbReference>
<accession>A0A6A3D2J6</accession>
<organism evidence="3 4">
    <name type="scientific">Hibiscus syriacus</name>
    <name type="common">Rose of Sharon</name>
    <dbReference type="NCBI Taxonomy" id="106335"/>
    <lineage>
        <taxon>Eukaryota</taxon>
        <taxon>Viridiplantae</taxon>
        <taxon>Streptophyta</taxon>
        <taxon>Embryophyta</taxon>
        <taxon>Tracheophyta</taxon>
        <taxon>Spermatophyta</taxon>
        <taxon>Magnoliopsida</taxon>
        <taxon>eudicotyledons</taxon>
        <taxon>Gunneridae</taxon>
        <taxon>Pentapetalae</taxon>
        <taxon>rosids</taxon>
        <taxon>malvids</taxon>
        <taxon>Malvales</taxon>
        <taxon>Malvaceae</taxon>
        <taxon>Malvoideae</taxon>
        <taxon>Hibiscus</taxon>
    </lineage>
</organism>
<evidence type="ECO:0000259" key="2">
    <source>
        <dbReference type="PROSITE" id="PS51412"/>
    </source>
</evidence>
<dbReference type="PANTHER" id="PTHR33199">
    <property type="entry name" value="MACPF DOMAIN-CONTAINING PROTEIN CAD1"/>
    <property type="match status" value="1"/>
</dbReference>
<dbReference type="PANTHER" id="PTHR33199:SF15">
    <property type="entry name" value="MACPF DOMAIN-CONTAINING PROTEIN CAD1-LIKE"/>
    <property type="match status" value="1"/>
</dbReference>
<dbReference type="GO" id="GO:0005886">
    <property type="term" value="C:plasma membrane"/>
    <property type="evidence" value="ECO:0007669"/>
    <property type="project" value="TreeGrafter"/>
</dbReference>
<comment type="caution">
    <text evidence="3">The sequence shown here is derived from an EMBL/GenBank/DDBJ whole genome shotgun (WGS) entry which is preliminary data.</text>
</comment>
<keyword evidence="4" id="KW-1185">Reference proteome</keyword>
<proteinExistence type="predicted"/>
<dbReference type="AlphaFoldDB" id="A0A6A3D2J6"/>
<protein>
    <submittedName>
        <fullName evidence="3">MACPF domain-containing protein CAD1</fullName>
    </submittedName>
</protein>
<dbReference type="Pfam" id="PF01823">
    <property type="entry name" value="MACPF"/>
    <property type="match status" value="1"/>
</dbReference>
<sequence length="442" mass="49593">MNIDFAATKMLSVDGFYIPLAKFELTMSQLVLQEKVKQAVPISWDPLSSASFIETFGTHVITSVTIGGKDEIYVKQHHSSPLSTMEIKNYGVDPGLFNSQGIYPQPSNAPYLNGKEDVTVIFRRRGGDDLEQNHTQWVKTVRSSPDVIEMTFYPITALLDGVAGKEHLARAMSLYLEYKPPIEELRCFLEFQIPRIWAPVKDKIPGHQRKEPVCPSLQFSMMGQKLYVSQEQVSVGRKPVTGLRLRLEGTKQNRLSIHLQHLASLPKILLPHWETHVAIGAPKWQGPEEQDSRWFEPVKWKNFSHVSTAPIENPETFIGDLSGVYTVTGAQLGVWNFGSRNVLYMRLLYSRLPGCTIRRSLWDHCPNDKSKKVAANMSATNSGDSSSGSQENVVNKLAKFVDTSEMSKGPQDPPGHWLVTGGKLGVEKGKIVLRVKYSLLNY</sequence>